<keyword evidence="3" id="KW-0597">Phosphoprotein</keyword>
<proteinExistence type="predicted"/>
<comment type="catalytic activity">
    <reaction evidence="1">
        <text>ATP + protein L-histidine = ADP + protein N-phospho-L-histidine.</text>
        <dbReference type="EC" id="2.7.13.3"/>
    </reaction>
</comment>
<accession>A0ABD4TKE7</accession>
<comment type="caution">
    <text evidence="11">The sequence shown here is derived from an EMBL/GenBank/DDBJ whole genome shotgun (WGS) entry which is preliminary data.</text>
</comment>
<organism evidence="11 12">
    <name type="scientific">Methanocalculus taiwanensis</name>
    <dbReference type="NCBI Taxonomy" id="106207"/>
    <lineage>
        <taxon>Archaea</taxon>
        <taxon>Methanobacteriati</taxon>
        <taxon>Methanobacteriota</taxon>
        <taxon>Stenosarchaea group</taxon>
        <taxon>Methanomicrobia</taxon>
        <taxon>Methanomicrobiales</taxon>
        <taxon>Methanocalculaceae</taxon>
        <taxon>Methanocalculus</taxon>
    </lineage>
</organism>
<evidence type="ECO:0000256" key="5">
    <source>
        <dbReference type="ARBA" id="ARBA00022741"/>
    </source>
</evidence>
<gene>
    <name evidence="11" type="ORF">FTO68_07140</name>
</gene>
<keyword evidence="12" id="KW-1185">Reference proteome</keyword>
<evidence type="ECO:0000313" key="11">
    <source>
        <dbReference type="EMBL" id="MCQ1538757.1"/>
    </source>
</evidence>
<evidence type="ECO:0000259" key="10">
    <source>
        <dbReference type="PROSITE" id="PS50113"/>
    </source>
</evidence>
<dbReference type="EC" id="2.7.13.3" evidence="2"/>
<name>A0ABD4TKE7_9EURY</name>
<evidence type="ECO:0000256" key="8">
    <source>
        <dbReference type="ARBA" id="ARBA00023026"/>
    </source>
</evidence>
<evidence type="ECO:0000256" key="6">
    <source>
        <dbReference type="ARBA" id="ARBA00022777"/>
    </source>
</evidence>
<keyword evidence="4" id="KW-0808">Transferase</keyword>
<keyword evidence="7" id="KW-0067">ATP-binding</keyword>
<keyword evidence="6" id="KW-0418">Kinase</keyword>
<feature type="domain" description="PAC" evidence="10">
    <location>
        <begin position="210"/>
        <end position="262"/>
    </location>
</feature>
<dbReference type="InterPro" id="IPR035965">
    <property type="entry name" value="PAS-like_dom_sf"/>
</dbReference>
<dbReference type="Gene3D" id="3.30.450.20">
    <property type="entry name" value="PAS domain"/>
    <property type="match status" value="2"/>
</dbReference>
<dbReference type="SUPFAM" id="SSF55785">
    <property type="entry name" value="PYP-like sensor domain (PAS domain)"/>
    <property type="match status" value="2"/>
</dbReference>
<dbReference type="Pfam" id="PF13426">
    <property type="entry name" value="PAS_9"/>
    <property type="match status" value="1"/>
</dbReference>
<sequence>MHTHSGGIRVTDTNKPALSEYEILKRTFDAIEDPIFYMAPDNTILHANMASATLLNIPLEEIIGKRCYQLVHHTPANIRGCPFILAKKTKKRESYTINLGEHWYQVSVDPIIGDNEEFIGAVHILRNIDSIKKIHELRAILGAIIETTPDPIIGETPDGHVISWNKGAEETLGYTAEEMIGESIQRIIPEELRQQHLETLKKIQRGERVDQIETRRIKKEGGEIELSLSLSPILDERGITTGIAVIMRDLTEIRKAERALLAYITEAALRLKNPIEIIAHSLEEITDLHMSGDIDDEELNTSIMIQVRHAEKVIENIRELQQSIVLNLDEIPQSYRKFLMDEE</sequence>
<evidence type="ECO:0000256" key="1">
    <source>
        <dbReference type="ARBA" id="ARBA00000085"/>
    </source>
</evidence>
<dbReference type="Pfam" id="PF00989">
    <property type="entry name" value="PAS"/>
    <property type="match status" value="1"/>
</dbReference>
<keyword evidence="8" id="KW-0843">Virulence</keyword>
<evidence type="ECO:0000256" key="7">
    <source>
        <dbReference type="ARBA" id="ARBA00022840"/>
    </source>
</evidence>
<evidence type="ECO:0000259" key="9">
    <source>
        <dbReference type="PROSITE" id="PS50112"/>
    </source>
</evidence>
<dbReference type="AlphaFoldDB" id="A0ABD4TKE7"/>
<dbReference type="SMART" id="SM00091">
    <property type="entry name" value="PAS"/>
    <property type="match status" value="2"/>
</dbReference>
<dbReference type="PROSITE" id="PS50113">
    <property type="entry name" value="PAC"/>
    <property type="match status" value="1"/>
</dbReference>
<protein>
    <recommendedName>
        <fullName evidence="2">histidine kinase</fullName>
        <ecNumber evidence="2">2.7.13.3</ecNumber>
    </recommendedName>
</protein>
<dbReference type="GO" id="GO:0005524">
    <property type="term" value="F:ATP binding"/>
    <property type="evidence" value="ECO:0007669"/>
    <property type="project" value="UniProtKB-KW"/>
</dbReference>
<reference evidence="11 12" key="1">
    <citation type="submission" date="2019-08" db="EMBL/GenBank/DDBJ databases">
        <authorList>
            <person name="Chen S.-C."/>
            <person name="Lai M.-C."/>
            <person name="You Y.-T."/>
        </authorList>
    </citation>
    <scope>NUCLEOTIDE SEQUENCE [LARGE SCALE GENOMIC DNA]</scope>
    <source>
        <strain evidence="11 12">P2F9704a</strain>
    </source>
</reference>
<evidence type="ECO:0000313" key="12">
    <source>
        <dbReference type="Proteomes" id="UP001524383"/>
    </source>
</evidence>
<keyword evidence="5" id="KW-0547">Nucleotide-binding</keyword>
<evidence type="ECO:0000256" key="4">
    <source>
        <dbReference type="ARBA" id="ARBA00022679"/>
    </source>
</evidence>
<evidence type="ECO:0000256" key="2">
    <source>
        <dbReference type="ARBA" id="ARBA00012438"/>
    </source>
</evidence>
<dbReference type="NCBIfam" id="TIGR00229">
    <property type="entry name" value="sensory_box"/>
    <property type="match status" value="1"/>
</dbReference>
<dbReference type="InterPro" id="IPR013767">
    <property type="entry name" value="PAS_fold"/>
</dbReference>
<feature type="domain" description="PAS" evidence="9">
    <location>
        <begin position="137"/>
        <end position="207"/>
    </location>
</feature>
<dbReference type="InterPro" id="IPR000700">
    <property type="entry name" value="PAS-assoc_C"/>
</dbReference>
<dbReference type="CDD" id="cd00130">
    <property type="entry name" value="PAS"/>
    <property type="match status" value="1"/>
</dbReference>
<evidence type="ECO:0000256" key="3">
    <source>
        <dbReference type="ARBA" id="ARBA00022553"/>
    </source>
</evidence>
<dbReference type="InterPro" id="IPR000014">
    <property type="entry name" value="PAS"/>
</dbReference>
<dbReference type="Proteomes" id="UP001524383">
    <property type="component" value="Unassembled WGS sequence"/>
</dbReference>
<dbReference type="PROSITE" id="PS50112">
    <property type="entry name" value="PAS"/>
    <property type="match status" value="2"/>
</dbReference>
<dbReference type="EMBL" id="VOTZ01000013">
    <property type="protein sequence ID" value="MCQ1538757.1"/>
    <property type="molecule type" value="Genomic_DNA"/>
</dbReference>
<dbReference type="GO" id="GO:0004673">
    <property type="term" value="F:protein histidine kinase activity"/>
    <property type="evidence" value="ECO:0007669"/>
    <property type="project" value="UniProtKB-EC"/>
</dbReference>
<feature type="domain" description="PAS" evidence="9">
    <location>
        <begin position="20"/>
        <end position="72"/>
    </location>
</feature>
<dbReference type="PANTHER" id="PTHR41523:SF8">
    <property type="entry name" value="ETHYLENE RESPONSE SENSOR PROTEIN"/>
    <property type="match status" value="1"/>
</dbReference>
<dbReference type="PANTHER" id="PTHR41523">
    <property type="entry name" value="TWO-COMPONENT SYSTEM SENSOR PROTEIN"/>
    <property type="match status" value="1"/>
</dbReference>